<protein>
    <recommendedName>
        <fullName evidence="3">C2H2-type domain-containing protein</fullName>
    </recommendedName>
</protein>
<dbReference type="EMBL" id="JAODUP010000104">
    <property type="protein sequence ID" value="KAK2162098.1"/>
    <property type="molecule type" value="Genomic_DNA"/>
</dbReference>
<comment type="caution">
    <text evidence="4">The sequence shown here is derived from an EMBL/GenBank/DDBJ whole genome shotgun (WGS) entry which is preliminary data.</text>
</comment>
<keyword evidence="5" id="KW-1185">Reference proteome</keyword>
<dbReference type="AlphaFoldDB" id="A0AAD9NB43"/>
<name>A0AAD9NB43_9ANNE</name>
<keyword evidence="1" id="KW-0479">Metal-binding</keyword>
<dbReference type="PROSITE" id="PS00028">
    <property type="entry name" value="ZINC_FINGER_C2H2_1"/>
    <property type="match status" value="1"/>
</dbReference>
<keyword evidence="1" id="KW-0862">Zinc</keyword>
<evidence type="ECO:0000256" key="2">
    <source>
        <dbReference type="SAM" id="MobiDB-lite"/>
    </source>
</evidence>
<dbReference type="InterPro" id="IPR013087">
    <property type="entry name" value="Znf_C2H2_type"/>
</dbReference>
<dbReference type="GO" id="GO:0008270">
    <property type="term" value="F:zinc ion binding"/>
    <property type="evidence" value="ECO:0007669"/>
    <property type="project" value="UniProtKB-KW"/>
</dbReference>
<feature type="region of interest" description="Disordered" evidence="2">
    <location>
        <begin position="151"/>
        <end position="170"/>
    </location>
</feature>
<keyword evidence="1" id="KW-0863">Zinc-finger</keyword>
<reference evidence="4" key="1">
    <citation type="journal article" date="2023" name="Mol. Biol. Evol.">
        <title>Third-Generation Sequencing Reveals the Adaptive Role of the Epigenome in Three Deep-Sea Polychaetes.</title>
        <authorList>
            <person name="Perez M."/>
            <person name="Aroh O."/>
            <person name="Sun Y."/>
            <person name="Lan Y."/>
            <person name="Juniper S.K."/>
            <person name="Young C.R."/>
            <person name="Angers B."/>
            <person name="Qian P.Y."/>
        </authorList>
    </citation>
    <scope>NUCLEOTIDE SEQUENCE</scope>
    <source>
        <strain evidence="4">P08H-3</strain>
    </source>
</reference>
<feature type="domain" description="C2H2-type" evidence="3">
    <location>
        <begin position="79"/>
        <end position="109"/>
    </location>
</feature>
<sequence>MLQTLEPLFSHQPQSCFNQSGENQHVSDQSWRMGPNFSETNHRNWSLTGAFTREMNILTPYMRSFGRQRRTPTSSSKQFICGYPGCDKSYFSRTNMLHHQAYKHGRQKGEPGPCIVKNVQLSDDMNLSDHFATPTQNGPQLEMVTTKDTSSVNIVDNPEDNGVGQEQQSN</sequence>
<dbReference type="InterPro" id="IPR036236">
    <property type="entry name" value="Znf_C2H2_sf"/>
</dbReference>
<evidence type="ECO:0000259" key="3">
    <source>
        <dbReference type="PROSITE" id="PS50157"/>
    </source>
</evidence>
<evidence type="ECO:0000313" key="5">
    <source>
        <dbReference type="Proteomes" id="UP001208570"/>
    </source>
</evidence>
<organism evidence="4 5">
    <name type="scientific">Paralvinella palmiformis</name>
    <dbReference type="NCBI Taxonomy" id="53620"/>
    <lineage>
        <taxon>Eukaryota</taxon>
        <taxon>Metazoa</taxon>
        <taxon>Spiralia</taxon>
        <taxon>Lophotrochozoa</taxon>
        <taxon>Annelida</taxon>
        <taxon>Polychaeta</taxon>
        <taxon>Sedentaria</taxon>
        <taxon>Canalipalpata</taxon>
        <taxon>Terebellida</taxon>
        <taxon>Terebelliformia</taxon>
        <taxon>Alvinellidae</taxon>
        <taxon>Paralvinella</taxon>
    </lineage>
</organism>
<dbReference type="SUPFAM" id="SSF57667">
    <property type="entry name" value="beta-beta-alpha zinc fingers"/>
    <property type="match status" value="1"/>
</dbReference>
<dbReference type="PROSITE" id="PS50157">
    <property type="entry name" value="ZINC_FINGER_C2H2_2"/>
    <property type="match status" value="1"/>
</dbReference>
<dbReference type="Proteomes" id="UP001208570">
    <property type="component" value="Unassembled WGS sequence"/>
</dbReference>
<dbReference type="Gene3D" id="3.30.160.60">
    <property type="entry name" value="Classic Zinc Finger"/>
    <property type="match status" value="1"/>
</dbReference>
<evidence type="ECO:0000256" key="1">
    <source>
        <dbReference type="PROSITE-ProRule" id="PRU00042"/>
    </source>
</evidence>
<accession>A0AAD9NB43</accession>
<evidence type="ECO:0000313" key="4">
    <source>
        <dbReference type="EMBL" id="KAK2162098.1"/>
    </source>
</evidence>
<gene>
    <name evidence="4" type="ORF">LSH36_104g05043</name>
</gene>
<proteinExistence type="predicted"/>